<feature type="transmembrane region" description="Helical" evidence="9">
    <location>
        <begin position="373"/>
        <end position="390"/>
    </location>
</feature>
<dbReference type="Proteomes" id="UP000017819">
    <property type="component" value="Unassembled WGS sequence"/>
</dbReference>
<feature type="transmembrane region" description="Helical" evidence="9">
    <location>
        <begin position="279"/>
        <end position="296"/>
    </location>
</feature>
<proteinExistence type="inferred from homology"/>
<feature type="compositionally biased region" description="Basic and acidic residues" evidence="8">
    <location>
        <begin position="451"/>
        <end position="462"/>
    </location>
</feature>
<dbReference type="PANTHER" id="PTHR42703:SF1">
    <property type="entry name" value="NA(+)_H(+) ANTIPORTER SUBUNIT D1"/>
    <property type="match status" value="1"/>
</dbReference>
<keyword evidence="4 7" id="KW-0812">Transmembrane</keyword>
<feature type="transmembrane region" description="Helical" evidence="9">
    <location>
        <begin position="410"/>
        <end position="432"/>
    </location>
</feature>
<dbReference type="AlphaFoldDB" id="V4T831"/>
<keyword evidence="12" id="KW-1185">Reference proteome</keyword>
<dbReference type="InterPro" id="IPR050586">
    <property type="entry name" value="CPA3_Na-H_Antiporter_D"/>
</dbReference>
<comment type="subcellular location">
    <subcellularLocation>
        <location evidence="1">Cell membrane</location>
        <topology evidence="1">Multi-pass membrane protein</topology>
    </subcellularLocation>
    <subcellularLocation>
        <location evidence="7">Membrane</location>
        <topology evidence="7">Multi-pass membrane protein</topology>
    </subcellularLocation>
</comment>
<organism evidence="11 12">
    <name type="scientific">Lutibaculum baratangense AMV1</name>
    <dbReference type="NCBI Taxonomy" id="631454"/>
    <lineage>
        <taxon>Bacteria</taxon>
        <taxon>Pseudomonadati</taxon>
        <taxon>Pseudomonadota</taxon>
        <taxon>Alphaproteobacteria</taxon>
        <taxon>Hyphomicrobiales</taxon>
        <taxon>Tepidamorphaceae</taxon>
        <taxon>Lutibaculum</taxon>
    </lineage>
</organism>
<keyword evidence="11" id="KW-0560">Oxidoreductase</keyword>
<dbReference type="PANTHER" id="PTHR42703">
    <property type="entry name" value="NADH DEHYDROGENASE"/>
    <property type="match status" value="1"/>
</dbReference>
<dbReference type="Pfam" id="PF00361">
    <property type="entry name" value="Proton_antipo_M"/>
    <property type="match status" value="1"/>
</dbReference>
<feature type="transmembrane region" description="Helical" evidence="9">
    <location>
        <begin position="164"/>
        <end position="186"/>
    </location>
</feature>
<dbReference type="PATRIC" id="fig|631454.5.peg.3847"/>
<keyword evidence="11" id="KW-0830">Ubiquinone</keyword>
<evidence type="ECO:0000256" key="5">
    <source>
        <dbReference type="ARBA" id="ARBA00022989"/>
    </source>
</evidence>
<evidence type="ECO:0000256" key="3">
    <source>
        <dbReference type="ARBA" id="ARBA00022475"/>
    </source>
</evidence>
<evidence type="ECO:0000313" key="12">
    <source>
        <dbReference type="Proteomes" id="UP000017819"/>
    </source>
</evidence>
<evidence type="ECO:0000256" key="8">
    <source>
        <dbReference type="SAM" id="MobiDB-lite"/>
    </source>
</evidence>
<keyword evidence="6 9" id="KW-0472">Membrane</keyword>
<evidence type="ECO:0000256" key="6">
    <source>
        <dbReference type="ARBA" id="ARBA00023136"/>
    </source>
</evidence>
<evidence type="ECO:0000259" key="10">
    <source>
        <dbReference type="Pfam" id="PF00361"/>
    </source>
</evidence>
<sequence length="507" mass="53200">MDSTLVLLALLVPLVAAVLIPLAGGQPNLREGITLASAGILFVIVASLVGPVLSGARPELGGFEVLPGLVVGFRVEPLGMLFGLVASTLWIVNSIYSIGYMRGNGEPRQTQFYVCFAVAIAATMGVAFSSNLFTLFLFYEVLTLSTYPLVTHNGNAEARAAGRVYLMLLLGTSMLLLLPAIIWTGILAGTLDFAPGGILAGKAGPVLTGVLLGLFVFGIGKAGVMPVHYWLPAAMVAPTPVSALLHAVAVVKAGVFTLTKVVVYVFGVENLASLGTADWLAWVAGFTILAASVVALQQDHLKRRLAYSTISQLSYIVLAAAILTPISLVGAAMHIAAHAVSKITLFFAAGSVHTAAHVDHISRMNGIGRRMPWTMGAFTVASLSMIGVPPTAGFLSKWFILEGAFSSGRWVPVAVIIGSTVLNASYFLPIVYRAFFREEEPHPAGAHGHHGHGEPHAHDTHAHGGGHGEAPLPMVIAIVVTASLTVLMFLFPGLPLGLSEAMMETRP</sequence>
<evidence type="ECO:0000256" key="9">
    <source>
        <dbReference type="SAM" id="Phobius"/>
    </source>
</evidence>
<gene>
    <name evidence="11" type="ORF">N177_3895</name>
</gene>
<dbReference type="EMBL" id="AWXZ01000040">
    <property type="protein sequence ID" value="ESR22758.1"/>
    <property type="molecule type" value="Genomic_DNA"/>
</dbReference>
<dbReference type="PRINTS" id="PR01434">
    <property type="entry name" value="NADHDHGNASE5"/>
</dbReference>
<dbReference type="GO" id="GO:0005886">
    <property type="term" value="C:plasma membrane"/>
    <property type="evidence" value="ECO:0007669"/>
    <property type="project" value="UniProtKB-SubCell"/>
</dbReference>
<feature type="region of interest" description="Disordered" evidence="8">
    <location>
        <begin position="443"/>
        <end position="466"/>
    </location>
</feature>
<evidence type="ECO:0000256" key="4">
    <source>
        <dbReference type="ARBA" id="ARBA00022692"/>
    </source>
</evidence>
<reference evidence="11 12" key="1">
    <citation type="journal article" date="2014" name="Genome Announc.">
        <title>Draft Genome Sequence of Lutibaculum baratangense Strain AMV1T, Isolated from a Mud Volcano in Andamans, India.</title>
        <authorList>
            <person name="Singh A."/>
            <person name="Sreenivas A."/>
            <person name="Sathyanarayana Reddy G."/>
            <person name="Pinnaka A.K."/>
            <person name="Shivaji S."/>
        </authorList>
    </citation>
    <scope>NUCLEOTIDE SEQUENCE [LARGE SCALE GENOMIC DNA]</scope>
    <source>
        <strain evidence="11 12">AMV1</strain>
    </source>
</reference>
<evidence type="ECO:0000313" key="11">
    <source>
        <dbReference type="EMBL" id="ESR22758.1"/>
    </source>
</evidence>
<evidence type="ECO:0000256" key="1">
    <source>
        <dbReference type="ARBA" id="ARBA00004651"/>
    </source>
</evidence>
<name>V4T831_9HYPH</name>
<dbReference type="GO" id="GO:0016491">
    <property type="term" value="F:oxidoreductase activity"/>
    <property type="evidence" value="ECO:0007669"/>
    <property type="project" value="UniProtKB-KW"/>
</dbReference>
<feature type="transmembrane region" description="Helical" evidence="9">
    <location>
        <begin position="316"/>
        <end position="337"/>
    </location>
</feature>
<evidence type="ECO:0000256" key="2">
    <source>
        <dbReference type="ARBA" id="ARBA00005346"/>
    </source>
</evidence>
<feature type="transmembrane region" description="Helical" evidence="9">
    <location>
        <begin position="77"/>
        <end position="99"/>
    </location>
</feature>
<protein>
    <submittedName>
        <fullName evidence="11">NADH-ubiquinone oxidoreductase chain L</fullName>
        <ecNumber evidence="11">1.6.5.3</ecNumber>
    </submittedName>
</protein>
<accession>V4T831</accession>
<dbReference type="RefSeq" id="WP_023434004.1">
    <property type="nucleotide sequence ID" value="NZ_AWXZ01000040.1"/>
</dbReference>
<keyword evidence="5 9" id="KW-1133">Transmembrane helix</keyword>
<comment type="similarity">
    <text evidence="2">Belongs to the CPA3 antiporters (TC 2.A.63) subunit D family.</text>
</comment>
<feature type="domain" description="NADH:quinone oxidoreductase/Mrp antiporter transmembrane" evidence="10">
    <location>
        <begin position="129"/>
        <end position="421"/>
    </location>
</feature>
<comment type="caution">
    <text evidence="11">The sequence shown here is derived from an EMBL/GenBank/DDBJ whole genome shotgun (WGS) entry which is preliminary data.</text>
</comment>
<dbReference type="EC" id="1.6.5.3" evidence="11"/>
<evidence type="ECO:0000256" key="7">
    <source>
        <dbReference type="RuleBase" id="RU000320"/>
    </source>
</evidence>
<feature type="transmembrane region" description="Helical" evidence="9">
    <location>
        <begin position="111"/>
        <end position="139"/>
    </location>
</feature>
<keyword evidence="3" id="KW-1003">Cell membrane</keyword>
<feature type="transmembrane region" description="Helical" evidence="9">
    <location>
        <begin position="206"/>
        <end position="231"/>
    </location>
</feature>
<feature type="transmembrane region" description="Helical" evidence="9">
    <location>
        <begin position="35"/>
        <end position="56"/>
    </location>
</feature>
<dbReference type="InterPro" id="IPR001750">
    <property type="entry name" value="ND/Mrp_TM"/>
</dbReference>
<feature type="transmembrane region" description="Helical" evidence="9">
    <location>
        <begin position="243"/>
        <end position="267"/>
    </location>
</feature>
<feature type="transmembrane region" description="Helical" evidence="9">
    <location>
        <begin position="472"/>
        <end position="494"/>
    </location>
</feature>
<dbReference type="eggNOG" id="COG0651">
    <property type="taxonomic scope" value="Bacteria"/>
</dbReference>
<dbReference type="STRING" id="631454.N177_3895"/>